<protein>
    <recommendedName>
        <fullName evidence="4">Integral membrane protein</fullName>
    </recommendedName>
</protein>
<keyword evidence="1" id="KW-1133">Transmembrane helix</keyword>
<dbReference type="PANTHER" id="PTHR42305">
    <property type="entry name" value="MEMBRANE PROTEIN RV1733C-RELATED"/>
    <property type="match status" value="1"/>
</dbReference>
<evidence type="ECO:0008006" key="4">
    <source>
        <dbReference type="Google" id="ProtNLM"/>
    </source>
</evidence>
<reference evidence="2 3" key="1">
    <citation type="submission" date="2023-04" db="EMBL/GenBank/DDBJ databases">
        <title>Forest soil microbial communities from Buena Vista Peninsula, Colon Province, Panama.</title>
        <authorList>
            <person name="Bouskill N."/>
        </authorList>
    </citation>
    <scope>NUCLEOTIDE SEQUENCE [LARGE SCALE GENOMIC DNA]</scope>
    <source>
        <strain evidence="2 3">GGS1</strain>
    </source>
</reference>
<keyword evidence="1" id="KW-0472">Membrane</keyword>
<dbReference type="InterPro" id="IPR039708">
    <property type="entry name" value="MT1774/Rv1733c-like"/>
</dbReference>
<keyword evidence="1" id="KW-0812">Transmembrane</keyword>
<evidence type="ECO:0000313" key="3">
    <source>
        <dbReference type="Proteomes" id="UP001160499"/>
    </source>
</evidence>
<dbReference type="Proteomes" id="UP001160499">
    <property type="component" value="Unassembled WGS sequence"/>
</dbReference>
<evidence type="ECO:0000256" key="1">
    <source>
        <dbReference type="SAM" id="Phobius"/>
    </source>
</evidence>
<dbReference type="RefSeq" id="WP_280879776.1">
    <property type="nucleotide sequence ID" value="NZ_JARXVH010000011.1"/>
</dbReference>
<evidence type="ECO:0000313" key="2">
    <source>
        <dbReference type="EMBL" id="MDH6218933.1"/>
    </source>
</evidence>
<dbReference type="EMBL" id="JARXVH010000011">
    <property type="protein sequence ID" value="MDH6218933.1"/>
    <property type="molecule type" value="Genomic_DNA"/>
</dbReference>
<keyword evidence="3" id="KW-1185">Reference proteome</keyword>
<comment type="caution">
    <text evidence="2">The sequence shown here is derived from an EMBL/GenBank/DDBJ whole genome shotgun (WGS) entry which is preliminary data.</text>
</comment>
<feature type="transmembrane region" description="Helical" evidence="1">
    <location>
        <begin position="145"/>
        <end position="167"/>
    </location>
</feature>
<feature type="transmembrane region" description="Helical" evidence="1">
    <location>
        <begin position="28"/>
        <end position="49"/>
    </location>
</feature>
<dbReference type="PANTHER" id="PTHR42305:SF1">
    <property type="entry name" value="MEMBRANE PROTEIN RV1733C-RELATED"/>
    <property type="match status" value="1"/>
</dbReference>
<name>A0ABT6LRI3_9ACTN</name>
<proteinExistence type="predicted"/>
<accession>A0ABT6LRI3</accession>
<gene>
    <name evidence="2" type="ORF">M2283_006267</name>
</gene>
<organism evidence="2 3">
    <name type="scientific">Streptomyces pseudovenezuelae</name>
    <dbReference type="NCBI Taxonomy" id="67350"/>
    <lineage>
        <taxon>Bacteria</taxon>
        <taxon>Bacillati</taxon>
        <taxon>Actinomycetota</taxon>
        <taxon>Actinomycetes</taxon>
        <taxon>Kitasatosporales</taxon>
        <taxon>Streptomycetaceae</taxon>
        <taxon>Streptomyces</taxon>
        <taxon>Streptomyces aurantiacus group</taxon>
    </lineage>
</organism>
<sequence>MRKVRRVQVLGRRWRSNPLCRRSDIVEAWILLTAWVVATIGAVLVGVVGTQVAERALARERAARTPVATVLVRIVPGSTRDVVTGIRYDRVVGAVRWTDAKGTVRTGLTPVKPDSKAGSPVRAWTDGHGRLVSAPVNAAEASARAALAGAGAALFTGAAVLVGGHLIRLRVQRRATERWGVEWERVGRQWGHTTG</sequence>